<keyword evidence="3" id="KW-1185">Reference proteome</keyword>
<dbReference type="InterPro" id="IPR005901">
    <property type="entry name" value="GLPGLI"/>
</dbReference>
<dbReference type="KEGG" id="mpw:MPR_0971"/>
<dbReference type="AlphaFoldDB" id="A0AAJ5BD48"/>
<proteinExistence type="predicted"/>
<dbReference type="NCBIfam" id="TIGR01200">
    <property type="entry name" value="GLPGLI"/>
    <property type="match status" value="1"/>
</dbReference>
<protein>
    <submittedName>
        <fullName evidence="2">GLPGLI family protein</fullName>
    </submittedName>
</protein>
<evidence type="ECO:0000313" key="3">
    <source>
        <dbReference type="Proteomes" id="UP000183496"/>
    </source>
</evidence>
<dbReference type="EMBL" id="FOFY01000003">
    <property type="protein sequence ID" value="SEQ40163.1"/>
    <property type="molecule type" value="Genomic_DNA"/>
</dbReference>
<accession>A0AAJ5BD48</accession>
<gene>
    <name evidence="2" type="ORF">SAMN04488089_10348</name>
</gene>
<dbReference type="Proteomes" id="UP000183496">
    <property type="component" value="Unassembled WGS sequence"/>
</dbReference>
<feature type="signal peptide" evidence="1">
    <location>
        <begin position="1"/>
        <end position="20"/>
    </location>
</feature>
<organism evidence="2 3">
    <name type="scientific">Myroides profundi</name>
    <dbReference type="NCBI Taxonomy" id="480520"/>
    <lineage>
        <taxon>Bacteria</taxon>
        <taxon>Pseudomonadati</taxon>
        <taxon>Bacteroidota</taxon>
        <taxon>Flavobacteriia</taxon>
        <taxon>Flavobacteriales</taxon>
        <taxon>Flavobacteriaceae</taxon>
        <taxon>Myroides</taxon>
    </lineage>
</organism>
<sequence>MKRICFTVLCSVFVFSFCNAQLTRMNNSKPMKAVEAINKKDIDKSRLRVFYDLDFKENKRSVTNAKTVLLIGETVSNYSDFYTLKQDSLQEAFSKQEPHIDQLNALVAVNKKKQLQARIYKNYPEKKVTTQSGFFGYFYQYEESELDIKWKVKSEKQEILGYVCKKATTSFRGRNYVAWYTEEIPISDGPHLFGGLPGLILKLEDATKEYVFTAIGIDKEQQDIYIPIESNIVNTTRTAFLKAERAFYENPGILMQGQVYSSPGKVEASQNYKALPYNPIELE</sequence>
<name>A0AAJ5BD48_MYRPR</name>
<comment type="caution">
    <text evidence="2">The sequence shown here is derived from an EMBL/GenBank/DDBJ whole genome shotgun (WGS) entry which is preliminary data.</text>
</comment>
<evidence type="ECO:0000313" key="2">
    <source>
        <dbReference type="EMBL" id="SEQ40163.1"/>
    </source>
</evidence>
<feature type="chain" id="PRO_5042516195" evidence="1">
    <location>
        <begin position="21"/>
        <end position="283"/>
    </location>
</feature>
<dbReference type="Pfam" id="PF22252">
    <property type="entry name" value="PNGase_F-II_N"/>
    <property type="match status" value="1"/>
</dbReference>
<evidence type="ECO:0000256" key="1">
    <source>
        <dbReference type="SAM" id="SignalP"/>
    </source>
</evidence>
<keyword evidence="1" id="KW-0732">Signal</keyword>
<reference evidence="2 3" key="1">
    <citation type="submission" date="2016-10" db="EMBL/GenBank/DDBJ databases">
        <authorList>
            <person name="Varghese N."/>
            <person name="Submissions S."/>
        </authorList>
    </citation>
    <scope>NUCLEOTIDE SEQUENCE [LARGE SCALE GENOMIC DNA]</scope>
    <source>
        <strain evidence="3">DSM 19823 / KCTC 23066 / CCTCC M 208030 / D25</strain>
    </source>
</reference>
<dbReference type="RefSeq" id="WP_074761204.1">
    <property type="nucleotide sequence ID" value="NZ_CP010817.1"/>
</dbReference>